<feature type="compositionally biased region" description="Low complexity" evidence="1">
    <location>
        <begin position="15"/>
        <end position="29"/>
    </location>
</feature>
<dbReference type="AlphaFoldDB" id="A0A0V7ZV58"/>
<evidence type="ECO:0000256" key="1">
    <source>
        <dbReference type="SAM" id="MobiDB-lite"/>
    </source>
</evidence>
<evidence type="ECO:0000313" key="2">
    <source>
        <dbReference type="EMBL" id="KST68070.1"/>
    </source>
</evidence>
<proteinExistence type="predicted"/>
<accession>A0A0V7ZV58</accession>
<sequence>MCQVCRVAMKLQKNNLQKNSSQKNNLQKNHQGNFPLSDTRKFSLLMEKPTLIQTLNSKKLR</sequence>
<dbReference type="EMBL" id="LMTZ01000082">
    <property type="protein sequence ID" value="KST68070.1"/>
    <property type="molecule type" value="Genomic_DNA"/>
</dbReference>
<comment type="caution">
    <text evidence="2">The sequence shown here is derived from an EMBL/GenBank/DDBJ whole genome shotgun (WGS) entry which is preliminary data.</text>
</comment>
<evidence type="ECO:0000313" key="3">
    <source>
        <dbReference type="Proteomes" id="UP000053372"/>
    </source>
</evidence>
<protein>
    <submittedName>
        <fullName evidence="2">Uncharacterized protein</fullName>
    </submittedName>
</protein>
<reference evidence="2 3" key="1">
    <citation type="journal article" date="2015" name="Genome Announc.">
        <title>Draft Genome of the Euendolithic (true boring) Cyanobacterium Mastigocoleus testarum strain BC008.</title>
        <authorList>
            <person name="Guida B.S."/>
            <person name="Garcia-Pichel F."/>
        </authorList>
    </citation>
    <scope>NUCLEOTIDE SEQUENCE [LARGE SCALE GENOMIC DNA]</scope>
    <source>
        <strain evidence="2 3">BC008</strain>
    </source>
</reference>
<name>A0A0V7ZV58_9CYAN</name>
<dbReference type="Proteomes" id="UP000053372">
    <property type="component" value="Unassembled WGS sequence"/>
</dbReference>
<organism evidence="2 3">
    <name type="scientific">Mastigocoleus testarum BC008</name>
    <dbReference type="NCBI Taxonomy" id="371196"/>
    <lineage>
        <taxon>Bacteria</taxon>
        <taxon>Bacillati</taxon>
        <taxon>Cyanobacteriota</taxon>
        <taxon>Cyanophyceae</taxon>
        <taxon>Nostocales</taxon>
        <taxon>Hapalosiphonaceae</taxon>
        <taxon>Mastigocoleus</taxon>
    </lineage>
</organism>
<feature type="region of interest" description="Disordered" evidence="1">
    <location>
        <begin position="15"/>
        <end position="38"/>
    </location>
</feature>
<keyword evidence="3" id="KW-1185">Reference proteome</keyword>
<gene>
    <name evidence="2" type="ORF">BC008_00030</name>
</gene>